<evidence type="ECO:0000256" key="1">
    <source>
        <dbReference type="ARBA" id="ARBA00002822"/>
    </source>
</evidence>
<dbReference type="InterPro" id="IPR003995">
    <property type="entry name" value="RTX_toxin_determinant-A"/>
</dbReference>
<dbReference type="Proteomes" id="UP000282837">
    <property type="component" value="Unassembled WGS sequence"/>
</dbReference>
<dbReference type="InterPro" id="IPR001343">
    <property type="entry name" value="Hemolysn_Ca-bd"/>
</dbReference>
<keyword evidence="8" id="KW-0472">Membrane</keyword>
<dbReference type="OrthoDB" id="7501316at2"/>
<dbReference type="PANTHER" id="PTHR38340:SF1">
    <property type="entry name" value="S-LAYER PROTEIN"/>
    <property type="match status" value="1"/>
</dbReference>
<keyword evidence="6" id="KW-0677">Repeat</keyword>
<dbReference type="SUPFAM" id="SSF51120">
    <property type="entry name" value="beta-Roll"/>
    <property type="match status" value="2"/>
</dbReference>
<dbReference type="InterPro" id="IPR050557">
    <property type="entry name" value="RTX_toxin/Mannuronan_C5-epim"/>
</dbReference>
<evidence type="ECO:0000313" key="11">
    <source>
        <dbReference type="Proteomes" id="UP000282837"/>
    </source>
</evidence>
<dbReference type="InterPro" id="IPR011050">
    <property type="entry name" value="Pectin_lyase_fold/virulence"/>
</dbReference>
<dbReference type="GO" id="GO:0005615">
    <property type="term" value="C:extracellular space"/>
    <property type="evidence" value="ECO:0007669"/>
    <property type="project" value="InterPro"/>
</dbReference>
<sequence>MTTYNVSTTAELKTALAKAGDGDVIKLASGDYDNLSLRNVNIAGNVTITSANPSDPAVLTSLAMTNCSGITLSNLELFEEDAGTSWNFRITNSSNITLSGLDVHGPDNIGSGQESNVLLIRGSTGVTVDDCDFYNSKSGIDLLDNTGVTITDSSFHDIRMDGIRGGGNSNVLISGNTFTDFYPAAGDHPDAIQFWTTNTTTAAGNITIVDNLITRGDGEPTQGIFFRDQVGGLSFYNVTVANNTVVGESYNGICLSGVISGSVTGNTVIAFEDRTSWLTVVNSSKLLYTDNTASRYLLMDGASTVVGSNGNVLAAGMTSSDATDFAKWLSENADAYAQLSDDPLSGYLSSTGATSFGNQVVIGNDKFTYVTGTDANDKLAAATTGNSFVCGGTGDDTLTGSLSTKAYLQGGDGNDTYIVRNADTHVVELSNGGTDTVNAYVDYTLGANVETLRLFGSDGLTGTGNSLDNRIIGSDGNDKLYGMDGNDTIQGGAGNDLIDGGNGNDTLRGEDGNDTLLGGAGDDILYGGTGNDILNGGDGNDTLDGGAGADVMTGGAGKDVFVLRQDSISSGYALDTITDFVRGTDKISLSNIDAKAATAVDDAFSFIGTKGFTNVAGQLRYQVSGGNTYVYGDVNGDGVADFGILLKGITSVSASDFAL</sequence>
<dbReference type="EMBL" id="SACO01000005">
    <property type="protein sequence ID" value="RVU05432.1"/>
    <property type="molecule type" value="Genomic_DNA"/>
</dbReference>
<dbReference type="InterPro" id="IPR011049">
    <property type="entry name" value="Serralysin-like_metalloprot_C"/>
</dbReference>
<evidence type="ECO:0000256" key="6">
    <source>
        <dbReference type="ARBA" id="ARBA00022737"/>
    </source>
</evidence>
<protein>
    <recommendedName>
        <fullName evidence="9">Right handed beta helix domain-containing protein</fullName>
    </recommendedName>
</protein>
<evidence type="ECO:0000259" key="9">
    <source>
        <dbReference type="Pfam" id="PF13229"/>
    </source>
</evidence>
<comment type="subcellular location">
    <subcellularLocation>
        <location evidence="2">Membrane</location>
    </subcellularLocation>
    <subcellularLocation>
        <location evidence="3">Secreted</location>
    </subcellularLocation>
</comment>
<evidence type="ECO:0000256" key="7">
    <source>
        <dbReference type="ARBA" id="ARBA00023026"/>
    </source>
</evidence>
<evidence type="ECO:0000256" key="5">
    <source>
        <dbReference type="ARBA" id="ARBA00022656"/>
    </source>
</evidence>
<name>A0A437N692_9SPHN</name>
<keyword evidence="4" id="KW-0964">Secreted</keyword>
<evidence type="ECO:0000256" key="8">
    <source>
        <dbReference type="ARBA" id="ARBA00023136"/>
    </source>
</evidence>
<gene>
    <name evidence="10" type="ORF">EOE18_09025</name>
</gene>
<organism evidence="10 11">
    <name type="scientific">Novosphingobium umbonatum</name>
    <dbReference type="NCBI Taxonomy" id="1908524"/>
    <lineage>
        <taxon>Bacteria</taxon>
        <taxon>Pseudomonadati</taxon>
        <taxon>Pseudomonadota</taxon>
        <taxon>Alphaproteobacteria</taxon>
        <taxon>Sphingomonadales</taxon>
        <taxon>Sphingomonadaceae</taxon>
        <taxon>Novosphingobium</taxon>
    </lineage>
</organism>
<evidence type="ECO:0000256" key="2">
    <source>
        <dbReference type="ARBA" id="ARBA00004370"/>
    </source>
</evidence>
<dbReference type="PRINTS" id="PR00313">
    <property type="entry name" value="CABNDNGRPT"/>
</dbReference>
<dbReference type="GO" id="GO:0090729">
    <property type="term" value="F:toxin activity"/>
    <property type="evidence" value="ECO:0007669"/>
    <property type="project" value="UniProtKB-KW"/>
</dbReference>
<dbReference type="GO" id="GO:0005509">
    <property type="term" value="F:calcium ion binding"/>
    <property type="evidence" value="ECO:0007669"/>
    <property type="project" value="InterPro"/>
</dbReference>
<dbReference type="PROSITE" id="PS00330">
    <property type="entry name" value="HEMOLYSIN_CALCIUM"/>
    <property type="match status" value="3"/>
</dbReference>
<dbReference type="PANTHER" id="PTHR38340">
    <property type="entry name" value="S-LAYER PROTEIN"/>
    <property type="match status" value="1"/>
</dbReference>
<feature type="domain" description="Right handed beta helix" evidence="9">
    <location>
        <begin position="89"/>
        <end position="267"/>
    </location>
</feature>
<dbReference type="Pfam" id="PF00353">
    <property type="entry name" value="HemolysinCabind"/>
    <property type="match status" value="2"/>
</dbReference>
<dbReference type="InterPro" id="IPR006626">
    <property type="entry name" value="PbH1"/>
</dbReference>
<dbReference type="InterPro" id="IPR018511">
    <property type="entry name" value="Hemolysin-typ_Ca-bd_CS"/>
</dbReference>
<comment type="function">
    <text evidence="1">Converts beta-D-mannuronic acid (M) to alpha-L-guluronic acid (G), producing a polymer with gel-forming capacity, required for the formation of the cyst coat.</text>
</comment>
<dbReference type="RefSeq" id="WP_127708581.1">
    <property type="nucleotide sequence ID" value="NZ_SACO01000005.1"/>
</dbReference>
<reference evidence="10 11" key="1">
    <citation type="submission" date="2019-01" db="EMBL/GenBank/DDBJ databases">
        <authorList>
            <person name="Chen W.-M."/>
        </authorList>
    </citation>
    <scope>NUCLEOTIDE SEQUENCE [LARGE SCALE GENOMIC DNA]</scope>
    <source>
        <strain evidence="10 11">FSY-9</strain>
    </source>
</reference>
<proteinExistence type="predicted"/>
<dbReference type="AlphaFoldDB" id="A0A437N692"/>
<comment type="caution">
    <text evidence="10">The sequence shown here is derived from an EMBL/GenBank/DDBJ whole genome shotgun (WGS) entry which is preliminary data.</text>
</comment>
<dbReference type="GO" id="GO:0016020">
    <property type="term" value="C:membrane"/>
    <property type="evidence" value="ECO:0007669"/>
    <property type="project" value="UniProtKB-SubCell"/>
</dbReference>
<dbReference type="Gene3D" id="2.160.20.10">
    <property type="entry name" value="Single-stranded right-handed beta-helix, Pectin lyase-like"/>
    <property type="match status" value="1"/>
</dbReference>
<evidence type="ECO:0000313" key="10">
    <source>
        <dbReference type="EMBL" id="RVU05432.1"/>
    </source>
</evidence>
<dbReference type="SUPFAM" id="SSF51126">
    <property type="entry name" value="Pectin lyase-like"/>
    <property type="match status" value="1"/>
</dbReference>
<dbReference type="Pfam" id="PF13229">
    <property type="entry name" value="Beta_helix"/>
    <property type="match status" value="1"/>
</dbReference>
<dbReference type="Gene3D" id="2.150.10.10">
    <property type="entry name" value="Serralysin-like metalloprotease, C-terminal"/>
    <property type="match status" value="2"/>
</dbReference>
<dbReference type="SMART" id="SM00710">
    <property type="entry name" value="PbH1"/>
    <property type="match status" value="7"/>
</dbReference>
<keyword evidence="5" id="KW-0800">Toxin</keyword>
<dbReference type="InterPro" id="IPR039448">
    <property type="entry name" value="Beta_helix"/>
</dbReference>
<keyword evidence="7" id="KW-0843">Virulence</keyword>
<dbReference type="PRINTS" id="PR01488">
    <property type="entry name" value="RTXTOXINA"/>
</dbReference>
<keyword evidence="11" id="KW-1185">Reference proteome</keyword>
<accession>A0A437N692</accession>
<evidence type="ECO:0000256" key="4">
    <source>
        <dbReference type="ARBA" id="ARBA00022525"/>
    </source>
</evidence>
<dbReference type="InterPro" id="IPR012334">
    <property type="entry name" value="Pectin_lyas_fold"/>
</dbReference>
<evidence type="ECO:0000256" key="3">
    <source>
        <dbReference type="ARBA" id="ARBA00004613"/>
    </source>
</evidence>